<sequence>MNDPEPAIVPMGMESSSASSEWETELDSKDSNYIIESPGGHQITTAADHSFDHVLDDLPTSTRDSPTSKLCTCCQEVVNAMSMYAQKLKRQKRNSTQGITFRQDLLALVASAEAGCDLCFAFINGLQYDPDSHARIAKIVQERRNTSENTALAWGSVIVFWKGCSVDPYRLLLKFYGCREEGYYSFESDLSLVKQAAPGKSIFQTSDVVPDTNHSLPLAKKWLDACRRLHPACHNTNPSFIPTRLIDIRGLHPRLHLYQEFEKNQSVEYATLSHCWGNPFVMKENCTLTKSTLPLFTSKISLEEFPKTFLDAIQVCKSLDISYIWIDSLCILQDDKEDWNRESVTMNNVYSNGMINIAASSASDGSVGCFFERNGIRVCQLLIQIDDNTSVGYDCFPLEHPLESIKHCPLETRGWTFQERLLSPRTLHFTRTEVFWECFTKFVGESSPTSPDHRIGFSKQRYLENWATIVQQYSKRNLTFKKDRLIALAGIAAAIQDQTGDKYYAGMWGRNLERQLSWYLFPPALQRTTPPRAPTWSWANFDQLVFQSNWGLAGENDECMLQILNIENLSIGASPFGDMPMINLWLACPPLLIGFPWGDDGTGEQYFDCVEDMAALDIYVLKLDGRVGLLLRPTRRCPGEYRRVGLLTIFDEVLADHAESRSFHAQENAYVPARDHQFINYARVIVLV</sequence>
<evidence type="ECO:0000313" key="4">
    <source>
        <dbReference type="Proteomes" id="UP000462212"/>
    </source>
</evidence>
<evidence type="ECO:0000256" key="1">
    <source>
        <dbReference type="SAM" id="MobiDB-lite"/>
    </source>
</evidence>
<keyword evidence="4" id="KW-1185">Reference proteome</keyword>
<dbReference type="PANTHER" id="PTHR33112:SF15">
    <property type="entry name" value="HETEROKARYON INCOMPATIBILITY DOMAIN-CONTAINING PROTEIN"/>
    <property type="match status" value="1"/>
</dbReference>
<gene>
    <name evidence="3" type="ORF">LSUB1_G003953</name>
</gene>
<dbReference type="InterPro" id="IPR010730">
    <property type="entry name" value="HET"/>
</dbReference>
<dbReference type="PANTHER" id="PTHR33112">
    <property type="entry name" value="DOMAIN PROTEIN, PUTATIVE-RELATED"/>
    <property type="match status" value="1"/>
</dbReference>
<dbReference type="Proteomes" id="UP000462212">
    <property type="component" value="Unassembled WGS sequence"/>
</dbReference>
<name>A0A8H8UA20_9HELO</name>
<accession>A0A8H8UA20</accession>
<feature type="region of interest" description="Disordered" evidence="1">
    <location>
        <begin position="1"/>
        <end position="23"/>
    </location>
</feature>
<evidence type="ECO:0000259" key="2">
    <source>
        <dbReference type="Pfam" id="PF06985"/>
    </source>
</evidence>
<organism evidence="3 4">
    <name type="scientific">Lachnellula subtilissima</name>
    <dbReference type="NCBI Taxonomy" id="602034"/>
    <lineage>
        <taxon>Eukaryota</taxon>
        <taxon>Fungi</taxon>
        <taxon>Dikarya</taxon>
        <taxon>Ascomycota</taxon>
        <taxon>Pezizomycotina</taxon>
        <taxon>Leotiomycetes</taxon>
        <taxon>Helotiales</taxon>
        <taxon>Lachnaceae</taxon>
        <taxon>Lachnellula</taxon>
    </lineage>
</organism>
<comment type="caution">
    <text evidence="3">The sequence shown here is derived from an EMBL/GenBank/DDBJ whole genome shotgun (WGS) entry which is preliminary data.</text>
</comment>
<dbReference type="AlphaFoldDB" id="A0A8H8UA20"/>
<reference evidence="3 4" key="1">
    <citation type="submission" date="2018-05" db="EMBL/GenBank/DDBJ databases">
        <title>Genome sequencing and assembly of the regulated plant pathogen Lachnellula willkommii and related sister species for the development of diagnostic species identification markers.</title>
        <authorList>
            <person name="Giroux E."/>
            <person name="Bilodeau G."/>
        </authorList>
    </citation>
    <scope>NUCLEOTIDE SEQUENCE [LARGE SCALE GENOMIC DNA]</scope>
    <source>
        <strain evidence="3 4">CBS 197.66</strain>
    </source>
</reference>
<dbReference type="Pfam" id="PF06985">
    <property type="entry name" value="HET"/>
    <property type="match status" value="1"/>
</dbReference>
<feature type="domain" description="Heterokaryon incompatibility" evidence="2">
    <location>
        <begin position="269"/>
        <end position="419"/>
    </location>
</feature>
<proteinExistence type="predicted"/>
<dbReference type="EMBL" id="QGMJ01000224">
    <property type="protein sequence ID" value="TVY39521.1"/>
    <property type="molecule type" value="Genomic_DNA"/>
</dbReference>
<evidence type="ECO:0000313" key="3">
    <source>
        <dbReference type="EMBL" id="TVY39521.1"/>
    </source>
</evidence>
<dbReference type="OrthoDB" id="5125733at2759"/>
<protein>
    <recommendedName>
        <fullName evidence="2">Heterokaryon incompatibility domain-containing protein</fullName>
    </recommendedName>
</protein>